<dbReference type="Gene3D" id="2.170.130.10">
    <property type="entry name" value="TonB-dependent receptor, plug domain"/>
    <property type="match status" value="1"/>
</dbReference>
<comment type="subcellular location">
    <subcellularLocation>
        <location evidence="1">Cell outer membrane</location>
        <topology evidence="1">Multi-pass membrane protein</topology>
    </subcellularLocation>
</comment>
<reference evidence="4 5" key="1">
    <citation type="journal article" date="2014" name="Genome Announc.">
        <title>Genome Sequence and Methylome of Soil Bacterium Gemmatirosa kalamazoonensis KBS708T, a Member of the Rarely Cultivated Gemmatimonadetes Phylum.</title>
        <authorList>
            <person name="Debruyn J.M."/>
            <person name="Radosevich M."/>
            <person name="Wommack K.E."/>
            <person name="Polson S.W."/>
            <person name="Hauser L.J."/>
            <person name="Fawaz M.N."/>
            <person name="Korlach J."/>
            <person name="Tsai Y.C."/>
        </authorList>
    </citation>
    <scope>NUCLEOTIDE SEQUENCE [LARGE SCALE GENOMIC DNA]</scope>
    <source>
        <strain evidence="4 5">KBS708</strain>
        <plasmid evidence="5">Plasmid 2</plasmid>
    </source>
</reference>
<dbReference type="EMBL" id="CP007130">
    <property type="protein sequence ID" value="AHG93828.1"/>
    <property type="molecule type" value="Genomic_DNA"/>
</dbReference>
<evidence type="ECO:0000256" key="2">
    <source>
        <dbReference type="SAM" id="MobiDB-lite"/>
    </source>
</evidence>
<dbReference type="InterPro" id="IPR039426">
    <property type="entry name" value="TonB-dep_rcpt-like"/>
</dbReference>
<dbReference type="AlphaFoldDB" id="W0RW74"/>
<keyword evidence="1" id="KW-0812">Transmembrane</keyword>
<dbReference type="PATRIC" id="fig|861299.3.peg.6362"/>
<keyword evidence="4" id="KW-0614">Plasmid</keyword>
<geneLocation type="plasmid" evidence="4 5">
    <name>2</name>
</geneLocation>
<keyword evidence="5" id="KW-1185">Reference proteome</keyword>
<keyword evidence="1" id="KW-0813">Transport</keyword>
<dbReference type="InterPro" id="IPR023997">
    <property type="entry name" value="TonB-dep_OMP_SusC/RagA_CS"/>
</dbReference>
<dbReference type="HOGENOM" id="CLU_1608476_0_0_0"/>
<evidence type="ECO:0000313" key="5">
    <source>
        <dbReference type="Proteomes" id="UP000019151"/>
    </source>
</evidence>
<dbReference type="SUPFAM" id="SSF56935">
    <property type="entry name" value="Porins"/>
    <property type="match status" value="1"/>
</dbReference>
<dbReference type="NCBIfam" id="TIGR04057">
    <property type="entry name" value="SusC_RagA_signa"/>
    <property type="match status" value="1"/>
</dbReference>
<keyword evidence="1" id="KW-1134">Transmembrane beta strand</keyword>
<feature type="domain" description="TonB-dependent receptor plug" evidence="3">
    <location>
        <begin position="56"/>
        <end position="156"/>
    </location>
</feature>
<dbReference type="RefSeq" id="WP_158509015.1">
    <property type="nucleotide sequence ID" value="NZ_CP007130.1"/>
</dbReference>
<dbReference type="Proteomes" id="UP000019151">
    <property type="component" value="Plasmid 2"/>
</dbReference>
<dbReference type="eggNOG" id="COG1629">
    <property type="taxonomic scope" value="Bacteria"/>
</dbReference>
<name>W0RW74_9BACT</name>
<evidence type="ECO:0000259" key="3">
    <source>
        <dbReference type="Pfam" id="PF07715"/>
    </source>
</evidence>
<gene>
    <name evidence="4" type="ORF">J421_6293</name>
</gene>
<keyword evidence="1" id="KW-0998">Cell outer membrane</keyword>
<dbReference type="GO" id="GO:0009279">
    <property type="term" value="C:cell outer membrane"/>
    <property type="evidence" value="ECO:0007669"/>
    <property type="project" value="UniProtKB-SubCell"/>
</dbReference>
<dbReference type="InterPro" id="IPR012910">
    <property type="entry name" value="Plug_dom"/>
</dbReference>
<accession>W0RW74</accession>
<dbReference type="InterPro" id="IPR037066">
    <property type="entry name" value="Plug_dom_sf"/>
</dbReference>
<proteinExistence type="inferred from homology"/>
<keyword evidence="1" id="KW-0472">Membrane</keyword>
<comment type="similarity">
    <text evidence="1">Belongs to the TonB-dependent receptor family.</text>
</comment>
<sequence>MTHPAVDRGVRVALVALTTCAVSAACARRNSADLEAERARVASADSARSARAERSRSSATQAVDFTDEERKRFTRVEQMIQARFTGVTVTQQGSGYSIQIRGTSSFGSSNEPLVIIDGATRALADLRGIEPRDVQRIEIVKDAAASYYGVRGANGVIVITTRRAR</sequence>
<dbReference type="OrthoDB" id="982809at2"/>
<dbReference type="InParanoid" id="W0RW74"/>
<evidence type="ECO:0000256" key="1">
    <source>
        <dbReference type="PROSITE-ProRule" id="PRU01360"/>
    </source>
</evidence>
<evidence type="ECO:0000313" key="4">
    <source>
        <dbReference type="EMBL" id="AHG93828.1"/>
    </source>
</evidence>
<dbReference type="PROSITE" id="PS52016">
    <property type="entry name" value="TONB_DEPENDENT_REC_3"/>
    <property type="match status" value="1"/>
</dbReference>
<protein>
    <submittedName>
        <fullName evidence="4">TonB-dependent outer membrane protein SusC/RagA, conserved site</fullName>
    </submittedName>
</protein>
<feature type="region of interest" description="Disordered" evidence="2">
    <location>
        <begin position="40"/>
        <end position="63"/>
    </location>
</feature>
<organism evidence="4 5">
    <name type="scientific">Gemmatirosa kalamazoonensis</name>
    <dbReference type="NCBI Taxonomy" id="861299"/>
    <lineage>
        <taxon>Bacteria</taxon>
        <taxon>Pseudomonadati</taxon>
        <taxon>Gemmatimonadota</taxon>
        <taxon>Gemmatimonadia</taxon>
        <taxon>Gemmatimonadales</taxon>
        <taxon>Gemmatimonadaceae</taxon>
        <taxon>Gemmatirosa</taxon>
    </lineage>
</organism>
<dbReference type="Pfam" id="PF07715">
    <property type="entry name" value="Plug"/>
    <property type="match status" value="1"/>
</dbReference>
<dbReference type="KEGG" id="gba:J421_6293"/>